<dbReference type="Proteomes" id="UP001497457">
    <property type="component" value="Chromosome 36b"/>
</dbReference>
<dbReference type="InterPro" id="IPR038765">
    <property type="entry name" value="Papain-like_cys_pep_sf"/>
</dbReference>
<protein>
    <recommendedName>
        <fullName evidence="1">Cathepsin propeptide inhibitor domain-containing protein</fullName>
    </recommendedName>
</protein>
<proteinExistence type="predicted"/>
<dbReference type="SMART" id="SM00848">
    <property type="entry name" value="Inhibitor_I29"/>
    <property type="match status" value="1"/>
</dbReference>
<dbReference type="Gene3D" id="1.10.287.2250">
    <property type="match status" value="1"/>
</dbReference>
<evidence type="ECO:0000313" key="2">
    <source>
        <dbReference type="EMBL" id="CAL5051889.1"/>
    </source>
</evidence>
<dbReference type="SUPFAM" id="SSF54001">
    <property type="entry name" value="Cysteine proteinases"/>
    <property type="match status" value="1"/>
</dbReference>
<feature type="domain" description="Cathepsin propeptide inhibitor" evidence="1">
    <location>
        <begin position="147"/>
        <end position="202"/>
    </location>
</feature>
<evidence type="ECO:0000259" key="1">
    <source>
        <dbReference type="SMART" id="SM00848"/>
    </source>
</evidence>
<dbReference type="AlphaFoldDB" id="A0ABC9E585"/>
<reference evidence="3" key="1">
    <citation type="submission" date="2024-06" db="EMBL/GenBank/DDBJ databases">
        <authorList>
            <person name="Ryan C."/>
        </authorList>
    </citation>
    <scope>NUCLEOTIDE SEQUENCE [LARGE SCALE GENOMIC DNA]</scope>
</reference>
<accession>A0ABC9E585</accession>
<name>A0ABC9E585_9POAL</name>
<dbReference type="InterPro" id="IPR013201">
    <property type="entry name" value="Prot_inhib_I29"/>
</dbReference>
<dbReference type="Pfam" id="PF08246">
    <property type="entry name" value="Inhibitor_I29"/>
    <property type="match status" value="1"/>
</dbReference>
<evidence type="ECO:0000313" key="3">
    <source>
        <dbReference type="Proteomes" id="UP001497457"/>
    </source>
</evidence>
<sequence>MSLRSFSRLLTRSFYPRKINRAKVESSPGIVSQAASTLVAGRPARSLHTIVSLRPHQVSDRKFLAYLRLCFWKQRGVGSGDSTYGAVVGAALTGGVGILIFKKLPVGPVDGDVTMEDMKNVDNKPRQEDIKKDMGKHQMDVDMEAKFHEWMERMGREYPNQEEKAYRFELFKERMKQIETFTEGRVKNPLPNVFGDMTDDEIRAITNCHKPRSKEYEASLMQDYEFLKKKMEEEGLMEKAKRNVC</sequence>
<reference evidence="2 3" key="2">
    <citation type="submission" date="2024-10" db="EMBL/GenBank/DDBJ databases">
        <authorList>
            <person name="Ryan C."/>
        </authorList>
    </citation>
    <scope>NUCLEOTIDE SEQUENCE [LARGE SCALE GENOMIC DNA]</scope>
</reference>
<gene>
    <name evidence="2" type="ORF">URODEC1_LOCUS92390</name>
</gene>
<organism evidence="2 3">
    <name type="scientific">Urochloa decumbens</name>
    <dbReference type="NCBI Taxonomy" id="240449"/>
    <lineage>
        <taxon>Eukaryota</taxon>
        <taxon>Viridiplantae</taxon>
        <taxon>Streptophyta</taxon>
        <taxon>Embryophyta</taxon>
        <taxon>Tracheophyta</taxon>
        <taxon>Spermatophyta</taxon>
        <taxon>Magnoliopsida</taxon>
        <taxon>Liliopsida</taxon>
        <taxon>Poales</taxon>
        <taxon>Poaceae</taxon>
        <taxon>PACMAD clade</taxon>
        <taxon>Panicoideae</taxon>
        <taxon>Panicodae</taxon>
        <taxon>Paniceae</taxon>
        <taxon>Melinidinae</taxon>
        <taxon>Urochloa</taxon>
    </lineage>
</organism>
<keyword evidence="3" id="KW-1185">Reference proteome</keyword>
<dbReference type="EMBL" id="OZ075146">
    <property type="protein sequence ID" value="CAL5051889.1"/>
    <property type="molecule type" value="Genomic_DNA"/>
</dbReference>